<dbReference type="GO" id="GO:0009306">
    <property type="term" value="P:protein secretion"/>
    <property type="evidence" value="ECO:0007669"/>
    <property type="project" value="InterPro"/>
</dbReference>
<feature type="compositionally biased region" description="Polar residues" evidence="6">
    <location>
        <begin position="200"/>
        <end position="209"/>
    </location>
</feature>
<feature type="transmembrane region" description="Helical" evidence="7">
    <location>
        <begin position="12"/>
        <end position="32"/>
    </location>
</feature>
<evidence type="ECO:0000256" key="3">
    <source>
        <dbReference type="ARBA" id="ARBA00022989"/>
    </source>
</evidence>
<dbReference type="Proteomes" id="UP000464262">
    <property type="component" value="Chromosome 1"/>
</dbReference>
<evidence type="ECO:0000256" key="1">
    <source>
        <dbReference type="ARBA" id="ARBA00004167"/>
    </source>
</evidence>
<proteinExistence type="predicted"/>
<gene>
    <name evidence="9" type="ORF">GT360_01870</name>
</gene>
<dbReference type="InterPro" id="IPR007452">
    <property type="entry name" value="TamB_C"/>
</dbReference>
<evidence type="ECO:0000259" key="8">
    <source>
        <dbReference type="Pfam" id="PF04357"/>
    </source>
</evidence>
<dbReference type="AlphaFoldDB" id="A0A7Z2T127"/>
<reference evidence="9 10" key="1">
    <citation type="submission" date="2020-01" db="EMBL/GenBank/DDBJ databases">
        <title>Whole genome and functional gene identification of agarase of Vibrio HN897.</title>
        <authorList>
            <person name="Liu Y."/>
            <person name="Zhao Z."/>
        </authorList>
    </citation>
    <scope>NUCLEOTIDE SEQUENCE [LARGE SCALE GENOMIC DNA]</scope>
    <source>
        <strain evidence="9 10">HN897</strain>
    </source>
</reference>
<name>A0A7Z2T127_9VIBR</name>
<feature type="domain" description="Translocation and assembly module TamB C-terminal" evidence="8">
    <location>
        <begin position="915"/>
        <end position="1251"/>
    </location>
</feature>
<organism evidence="9 10">
    <name type="scientific">Vibrio astriarenae</name>
    <dbReference type="NCBI Taxonomy" id="1481923"/>
    <lineage>
        <taxon>Bacteria</taxon>
        <taxon>Pseudomonadati</taxon>
        <taxon>Pseudomonadota</taxon>
        <taxon>Gammaproteobacteria</taxon>
        <taxon>Vibrionales</taxon>
        <taxon>Vibrionaceae</taxon>
        <taxon>Vibrio</taxon>
    </lineage>
</organism>
<keyword evidence="5" id="KW-0175">Coiled coil</keyword>
<dbReference type="EMBL" id="CP047475">
    <property type="protein sequence ID" value="QIA62354.1"/>
    <property type="molecule type" value="Genomic_DNA"/>
</dbReference>
<evidence type="ECO:0000256" key="7">
    <source>
        <dbReference type="SAM" id="Phobius"/>
    </source>
</evidence>
<dbReference type="PANTHER" id="PTHR36985">
    <property type="entry name" value="TRANSLOCATION AND ASSEMBLY MODULE SUBUNIT TAMB"/>
    <property type="match status" value="1"/>
</dbReference>
<dbReference type="GO" id="GO:0005886">
    <property type="term" value="C:plasma membrane"/>
    <property type="evidence" value="ECO:0007669"/>
    <property type="project" value="InterPro"/>
</dbReference>
<keyword evidence="2 7" id="KW-0812">Transmembrane</keyword>
<sequence length="1252" mass="134953">MMRKAVTVTKWVSVSITSLIVVTLAAVGFLLFTNSGLNTILWGAEKALPALKVQQASGTLFPRFSLQGVEFKDEQLGVDFFANKLTLAIDHRCFLSPAICIDELSSDELRLALSDVAISPEPESEPSDPITQVSTPLPITITKLALTNIQLDIYGTQVEWQTFTSGASFEGDVATLTTTLLEKSSVTLAESEGESAAESTQPEQENTESISLPEIWIPLEVVIEQVDINHFTLQSETPFVVHHLGLAGRAKGHSVELDKLALDIDEVEAQLQASVELKDDYPLSAQLDATAKLEMAAGEKISLTLEGSVGELALSLTTQGENNIQLNGDVKPLEPTMPFTVEIKDSNVQWPLVGKGDYSVVVTHLQGSGTLEAYQAKLSGSVTGTGIPDLAVSLDGKGTLSDIDLNYIKVDTLGGSIEGQVASQWEDLVAWQADVDLTTIQPGLYWPEAEGNLSGKLVTTGGLTDAGGWYIDLPTLDVQGIIREYPLELLGSLKASDRAGSGEYQLDTPGLQLGHGPNQLRVEGILDKNWALDIDLQLPTLAKSVPDLTGSAKGNVYLRGELANPEVNVDLSAESVQWQTLAGLQSLSVKGSLLPASDPAVSLRVQAQDLAYEDFKAPSLDVNLDGTLTEHRLDVDLDSEVVGLILALSGDFNQQANTWQGTLNDVQVTIEQGLWRTQQPVDIYADIGAALAKVSDHCWVQSSSSVCLDKDIEVSKQAGDVSLSVNKFDFSQLAQYLPQETELNGSVDANVEARWNDGKVPQVKAQVVLAPGSVTQKLDEPLNVAWQQSTLNATFVDNRVDADWQIDIEDNGDITGQVTIPDVLANDRTLDGELKLTPFNLDFLAPIVGPYSELKANIEADIKISGPLMQPRANGYFKVDQMALSGEISPVSIKQGQLNLNFNGYQATLDALIQTAEGDLNVKGDADWQDLAYWHSDIRVFADGLVVEVPPMVKVRVEPDMTISMSPKQAKVQGDIHLPWARIDVQSLPESAVSVSSDQVILDENLEPEEEDSTIPFALETDVNIHIGDDFKLSAFGLNGSLVGNLNVAQRDKGPVVNGEVNILDGYYRSFGQDLLIDEGKILMNGPVDQPYIVITAIRNPDNTEDDVTAGIRVTGPADEPVVEIFSEPAMPQANALSYLLRGQDIDGESGGNAITTTLIGLSLARSGKVVGEIGEAFGVQDLQLDTAGTGDDSQVTVSGYILPGLQVKYGVGIFDSVGEFTVRYRIMKDLYIEVVSGLDSAVDVLYQFEFD</sequence>
<dbReference type="GO" id="GO:0097347">
    <property type="term" value="C:TAM protein secretion complex"/>
    <property type="evidence" value="ECO:0007669"/>
    <property type="project" value="TreeGrafter"/>
</dbReference>
<feature type="coiled-coil region" evidence="5">
    <location>
        <begin position="250"/>
        <end position="277"/>
    </location>
</feature>
<keyword evidence="4 7" id="KW-0472">Membrane</keyword>
<dbReference type="KEGG" id="vas:GT360_01870"/>
<dbReference type="RefSeq" id="WP_164647251.1">
    <property type="nucleotide sequence ID" value="NZ_CP047475.1"/>
</dbReference>
<keyword evidence="10" id="KW-1185">Reference proteome</keyword>
<evidence type="ECO:0000313" key="9">
    <source>
        <dbReference type="EMBL" id="QIA62354.1"/>
    </source>
</evidence>
<comment type="subcellular location">
    <subcellularLocation>
        <location evidence="1">Membrane</location>
        <topology evidence="1">Single-pass membrane protein</topology>
    </subcellularLocation>
</comment>
<feature type="region of interest" description="Disordered" evidence="6">
    <location>
        <begin position="187"/>
        <end position="209"/>
    </location>
</feature>
<keyword evidence="3 7" id="KW-1133">Transmembrane helix</keyword>
<evidence type="ECO:0000256" key="6">
    <source>
        <dbReference type="SAM" id="MobiDB-lite"/>
    </source>
</evidence>
<evidence type="ECO:0000256" key="4">
    <source>
        <dbReference type="ARBA" id="ARBA00023136"/>
    </source>
</evidence>
<dbReference type="PANTHER" id="PTHR36985:SF1">
    <property type="entry name" value="TRANSLOCATION AND ASSEMBLY MODULE SUBUNIT TAMB"/>
    <property type="match status" value="1"/>
</dbReference>
<evidence type="ECO:0000256" key="2">
    <source>
        <dbReference type="ARBA" id="ARBA00022692"/>
    </source>
</evidence>
<protein>
    <submittedName>
        <fullName evidence="9">Translocation/assembly module TamB</fullName>
    </submittedName>
</protein>
<accession>A0A7Z2T127</accession>
<evidence type="ECO:0000256" key="5">
    <source>
        <dbReference type="SAM" id="Coils"/>
    </source>
</evidence>
<dbReference type="Pfam" id="PF04357">
    <property type="entry name" value="TamB"/>
    <property type="match status" value="1"/>
</dbReference>
<evidence type="ECO:0000313" key="10">
    <source>
        <dbReference type="Proteomes" id="UP000464262"/>
    </source>
</evidence>